<keyword evidence="2" id="KW-1185">Reference proteome</keyword>
<dbReference type="EMBL" id="JAPFFF010000013">
    <property type="protein sequence ID" value="KAK8871791.1"/>
    <property type="molecule type" value="Genomic_DNA"/>
</dbReference>
<sequence>MQSGEEFKSEIDWKNTETFVKLQNIFGPKVNLKKLRDVAVSLCNNQNLCLSLTREEKSRKGEKLIQWYEKNWNIIELFLNNDGDINETDFSSFDYYDHQEDIYDQYLDYYD</sequence>
<evidence type="ECO:0000313" key="1">
    <source>
        <dbReference type="EMBL" id="KAK8871791.1"/>
    </source>
</evidence>
<organism evidence="1 2">
    <name type="scientific">Tritrichomonas musculus</name>
    <dbReference type="NCBI Taxonomy" id="1915356"/>
    <lineage>
        <taxon>Eukaryota</taxon>
        <taxon>Metamonada</taxon>
        <taxon>Parabasalia</taxon>
        <taxon>Tritrichomonadida</taxon>
        <taxon>Tritrichomonadidae</taxon>
        <taxon>Tritrichomonas</taxon>
    </lineage>
</organism>
<name>A0ABR2J207_9EUKA</name>
<dbReference type="Proteomes" id="UP001470230">
    <property type="component" value="Unassembled WGS sequence"/>
</dbReference>
<gene>
    <name evidence="1" type="ORF">M9Y10_007532</name>
</gene>
<reference evidence="1 2" key="1">
    <citation type="submission" date="2024-04" db="EMBL/GenBank/DDBJ databases">
        <title>Tritrichomonas musculus Genome.</title>
        <authorList>
            <person name="Alves-Ferreira E."/>
            <person name="Grigg M."/>
            <person name="Lorenzi H."/>
            <person name="Galac M."/>
        </authorList>
    </citation>
    <scope>NUCLEOTIDE SEQUENCE [LARGE SCALE GENOMIC DNA]</scope>
    <source>
        <strain evidence="1 2">EAF2021</strain>
    </source>
</reference>
<evidence type="ECO:0000313" key="2">
    <source>
        <dbReference type="Proteomes" id="UP001470230"/>
    </source>
</evidence>
<comment type="caution">
    <text evidence="1">The sequence shown here is derived from an EMBL/GenBank/DDBJ whole genome shotgun (WGS) entry which is preliminary data.</text>
</comment>
<accession>A0ABR2J207</accession>
<proteinExistence type="predicted"/>
<protein>
    <submittedName>
        <fullName evidence="1">Uncharacterized protein</fullName>
    </submittedName>
</protein>